<feature type="domain" description="C2H2-type" evidence="8">
    <location>
        <begin position="4"/>
        <end position="31"/>
    </location>
</feature>
<dbReference type="OrthoDB" id="10027876at2759"/>
<dbReference type="RefSeq" id="XP_020641418.2">
    <property type="nucleotide sequence ID" value="XM_020785759.2"/>
</dbReference>
<evidence type="ECO:0000313" key="9">
    <source>
        <dbReference type="Proteomes" id="UP001652642"/>
    </source>
</evidence>
<dbReference type="Proteomes" id="UP001652642">
    <property type="component" value="Chromosome 5"/>
</dbReference>
<dbReference type="RefSeq" id="XP_020641415.2">
    <property type="nucleotide sequence ID" value="XM_020785756.2"/>
</dbReference>
<sequence length="248" mass="28052">MKSCKCTECGKSFKEKNAFVKHLKIHSGERPYICLICGKNFTKKSSLVIHQRIHSRSKPFACNDCGKTFGQKSNLLIHNKTHILKKVNNSKSLTCVSKHPDRSERQRAEKSYRCPECKKTFVLHKNLIKHQKTHARVMPQSPEMVGLPVQQKTEDCSGLILQELRKMRENVDMLLLNQQSQLHVLQEIQKQLGILIPGNYLINSNVYSLGRLVAQQAAAMGSTSFPLLLHPSNLLPESARPFSSHASS</sequence>
<protein>
    <recommendedName>
        <fullName evidence="8">C2H2-type domain-containing protein</fullName>
    </recommendedName>
</protein>
<keyword evidence="4 7" id="KW-0863">Zinc-finger</keyword>
<keyword evidence="9" id="KW-1185">Reference proteome</keyword>
<accession>A0A6J0SYE1</accession>
<evidence type="ECO:0000313" key="10">
    <source>
        <dbReference type="RefSeq" id="XP_020641415.2"/>
    </source>
</evidence>
<dbReference type="SMART" id="SM00355">
    <property type="entry name" value="ZnF_C2H2"/>
    <property type="match status" value="4"/>
</dbReference>
<dbReference type="GO" id="GO:0008270">
    <property type="term" value="F:zinc ion binding"/>
    <property type="evidence" value="ECO:0007669"/>
    <property type="project" value="UniProtKB-KW"/>
</dbReference>
<dbReference type="PANTHER" id="PTHR23226">
    <property type="entry name" value="ZINC FINGER AND SCAN DOMAIN-CONTAINING"/>
    <property type="match status" value="1"/>
</dbReference>
<dbReference type="PROSITE" id="PS50157">
    <property type="entry name" value="ZINC_FINGER_C2H2_2"/>
    <property type="match status" value="4"/>
</dbReference>
<dbReference type="RefSeq" id="XP_020641416.2">
    <property type="nucleotide sequence ID" value="XM_020785757.2"/>
</dbReference>
<feature type="domain" description="C2H2-type" evidence="8">
    <location>
        <begin position="112"/>
        <end position="139"/>
    </location>
</feature>
<evidence type="ECO:0000256" key="7">
    <source>
        <dbReference type="PROSITE-ProRule" id="PRU00042"/>
    </source>
</evidence>
<dbReference type="InterPro" id="IPR013087">
    <property type="entry name" value="Znf_C2H2_type"/>
</dbReference>
<evidence type="ECO:0000256" key="4">
    <source>
        <dbReference type="ARBA" id="ARBA00022771"/>
    </source>
</evidence>
<evidence type="ECO:0000256" key="6">
    <source>
        <dbReference type="ARBA" id="ARBA00023242"/>
    </source>
</evidence>
<dbReference type="PANTHER" id="PTHR23226:SF416">
    <property type="entry name" value="FI01424P"/>
    <property type="match status" value="1"/>
</dbReference>
<proteinExistence type="predicted"/>
<dbReference type="InterPro" id="IPR036236">
    <property type="entry name" value="Znf_C2H2_sf"/>
</dbReference>
<reference evidence="10 11" key="1">
    <citation type="submission" date="2025-05" db="UniProtKB">
        <authorList>
            <consortium name="RefSeq"/>
        </authorList>
    </citation>
    <scope>IDENTIFICATION</scope>
</reference>
<evidence type="ECO:0000313" key="11">
    <source>
        <dbReference type="RefSeq" id="XP_020641416.2"/>
    </source>
</evidence>
<evidence type="ECO:0000256" key="2">
    <source>
        <dbReference type="ARBA" id="ARBA00022723"/>
    </source>
</evidence>
<keyword evidence="3" id="KW-0677">Repeat</keyword>
<evidence type="ECO:0000313" key="12">
    <source>
        <dbReference type="RefSeq" id="XP_020641418.2"/>
    </source>
</evidence>
<dbReference type="SUPFAM" id="SSF57667">
    <property type="entry name" value="beta-beta-alpha zinc fingers"/>
    <property type="match status" value="3"/>
</dbReference>
<evidence type="ECO:0000256" key="3">
    <source>
        <dbReference type="ARBA" id="ARBA00022737"/>
    </source>
</evidence>
<feature type="domain" description="C2H2-type" evidence="8">
    <location>
        <begin position="32"/>
        <end position="59"/>
    </location>
</feature>
<dbReference type="Gene3D" id="3.30.160.60">
    <property type="entry name" value="Classic Zinc Finger"/>
    <property type="match status" value="4"/>
</dbReference>
<evidence type="ECO:0000256" key="5">
    <source>
        <dbReference type="ARBA" id="ARBA00022833"/>
    </source>
</evidence>
<keyword evidence="5" id="KW-0862">Zinc</keyword>
<dbReference type="GO" id="GO:0000978">
    <property type="term" value="F:RNA polymerase II cis-regulatory region sequence-specific DNA binding"/>
    <property type="evidence" value="ECO:0007669"/>
    <property type="project" value="TreeGrafter"/>
</dbReference>
<keyword evidence="2" id="KW-0479">Metal-binding</keyword>
<gene>
    <name evidence="10 11 12 13" type="primary">LOC110074966</name>
</gene>
<comment type="subcellular location">
    <subcellularLocation>
        <location evidence="1">Nucleus</location>
    </subcellularLocation>
</comment>
<organism evidence="9 11">
    <name type="scientific">Pogona vitticeps</name>
    <name type="common">central bearded dragon</name>
    <dbReference type="NCBI Taxonomy" id="103695"/>
    <lineage>
        <taxon>Eukaryota</taxon>
        <taxon>Metazoa</taxon>
        <taxon>Chordata</taxon>
        <taxon>Craniata</taxon>
        <taxon>Vertebrata</taxon>
        <taxon>Euteleostomi</taxon>
        <taxon>Lepidosauria</taxon>
        <taxon>Squamata</taxon>
        <taxon>Bifurcata</taxon>
        <taxon>Unidentata</taxon>
        <taxon>Episquamata</taxon>
        <taxon>Toxicofera</taxon>
        <taxon>Iguania</taxon>
        <taxon>Acrodonta</taxon>
        <taxon>Agamidae</taxon>
        <taxon>Amphibolurinae</taxon>
        <taxon>Pogona</taxon>
    </lineage>
</organism>
<dbReference type="GO" id="GO:0000981">
    <property type="term" value="F:DNA-binding transcription factor activity, RNA polymerase II-specific"/>
    <property type="evidence" value="ECO:0007669"/>
    <property type="project" value="TreeGrafter"/>
</dbReference>
<dbReference type="KEGG" id="pvt:110074966"/>
<dbReference type="PROSITE" id="PS00028">
    <property type="entry name" value="ZINC_FINGER_C2H2_1"/>
    <property type="match status" value="4"/>
</dbReference>
<evidence type="ECO:0000256" key="1">
    <source>
        <dbReference type="ARBA" id="ARBA00004123"/>
    </source>
</evidence>
<feature type="domain" description="C2H2-type" evidence="8">
    <location>
        <begin position="60"/>
        <end position="87"/>
    </location>
</feature>
<name>A0A6J0SYE1_9SAUR</name>
<keyword evidence="6" id="KW-0539">Nucleus</keyword>
<dbReference type="GO" id="GO:0005634">
    <property type="term" value="C:nucleus"/>
    <property type="evidence" value="ECO:0007669"/>
    <property type="project" value="UniProtKB-SubCell"/>
</dbReference>
<dbReference type="AlphaFoldDB" id="A0A6J0SYE1"/>
<dbReference type="GeneID" id="110074966"/>
<dbReference type="Pfam" id="PF00096">
    <property type="entry name" value="zf-C2H2"/>
    <property type="match status" value="4"/>
</dbReference>
<dbReference type="RefSeq" id="XP_072857026.1">
    <property type="nucleotide sequence ID" value="XM_073000925.1"/>
</dbReference>
<evidence type="ECO:0000259" key="8">
    <source>
        <dbReference type="PROSITE" id="PS50157"/>
    </source>
</evidence>
<evidence type="ECO:0000313" key="13">
    <source>
        <dbReference type="RefSeq" id="XP_072857026.1"/>
    </source>
</evidence>